<dbReference type="AlphaFoldDB" id="A0A0F9ULL0"/>
<comment type="caution">
    <text evidence="1">The sequence shown here is derived from an EMBL/GenBank/DDBJ whole genome shotgun (WGS) entry which is preliminary data.</text>
</comment>
<evidence type="ECO:0000313" key="1">
    <source>
        <dbReference type="EMBL" id="KKN88332.1"/>
    </source>
</evidence>
<reference evidence="1" key="1">
    <citation type="journal article" date="2015" name="Nature">
        <title>Complex archaea that bridge the gap between prokaryotes and eukaryotes.</title>
        <authorList>
            <person name="Spang A."/>
            <person name="Saw J.H."/>
            <person name="Jorgensen S.L."/>
            <person name="Zaremba-Niedzwiedzka K."/>
            <person name="Martijn J."/>
            <person name="Lind A.E."/>
            <person name="van Eijk R."/>
            <person name="Schleper C."/>
            <person name="Guy L."/>
            <person name="Ettema T.J."/>
        </authorList>
    </citation>
    <scope>NUCLEOTIDE SEQUENCE</scope>
</reference>
<protein>
    <submittedName>
        <fullName evidence="1">Uncharacterized protein</fullName>
    </submittedName>
</protein>
<gene>
    <name evidence="1" type="ORF">LCGC14_0248940</name>
</gene>
<dbReference type="EMBL" id="LAZR01000129">
    <property type="protein sequence ID" value="KKN88332.1"/>
    <property type="molecule type" value="Genomic_DNA"/>
</dbReference>
<sequence length="110" mass="12193">MLIDDCEDVEIDDDDDSELVEIDDWLLVLTEDEEDSLDVDIDEEDDSLDVDILDCEDVLILDDDTSTTPDTAIFFVASVISQKGLSEKSLISEAVSARSHIAAHCNDIDE</sequence>
<proteinExistence type="predicted"/>
<organism evidence="1">
    <name type="scientific">marine sediment metagenome</name>
    <dbReference type="NCBI Taxonomy" id="412755"/>
    <lineage>
        <taxon>unclassified sequences</taxon>
        <taxon>metagenomes</taxon>
        <taxon>ecological metagenomes</taxon>
    </lineage>
</organism>
<accession>A0A0F9ULL0</accession>
<name>A0A0F9ULL0_9ZZZZ</name>